<feature type="binding site" evidence="5">
    <location>
        <position position="104"/>
    </location>
    <ligand>
        <name>a divalent metal cation</name>
        <dbReference type="ChEBI" id="CHEBI:60240"/>
        <label>1</label>
    </ligand>
</feature>
<dbReference type="GO" id="GO:0046872">
    <property type="term" value="F:metal ion binding"/>
    <property type="evidence" value="ECO:0007669"/>
    <property type="project" value="UniProtKB-KW"/>
</dbReference>
<dbReference type="GO" id="GO:0005737">
    <property type="term" value="C:cytoplasm"/>
    <property type="evidence" value="ECO:0007669"/>
    <property type="project" value="TreeGrafter"/>
</dbReference>
<evidence type="ECO:0000313" key="7">
    <source>
        <dbReference type="Proteomes" id="UP000199611"/>
    </source>
</evidence>
<reference evidence="6 7" key="1">
    <citation type="submission" date="2016-10" db="EMBL/GenBank/DDBJ databases">
        <authorList>
            <person name="de Groot N.N."/>
        </authorList>
    </citation>
    <scope>NUCLEOTIDE SEQUENCE [LARGE SCALE GENOMIC DNA]</scope>
    <source>
        <strain evidence="6 7">DSM 9990</strain>
    </source>
</reference>
<evidence type="ECO:0000256" key="4">
    <source>
        <dbReference type="ARBA" id="ARBA00022723"/>
    </source>
</evidence>
<name>A0A1I4SNU6_9BACT</name>
<feature type="binding site" evidence="5">
    <location>
        <position position="65"/>
    </location>
    <ligand>
        <name>a divalent metal cation</name>
        <dbReference type="ChEBI" id="CHEBI:60240"/>
        <label>1</label>
    </ligand>
</feature>
<protein>
    <recommendedName>
        <fullName evidence="3">GTP cyclohydrolase 1 type 2 homolog</fullName>
    </recommendedName>
</protein>
<evidence type="ECO:0000256" key="1">
    <source>
        <dbReference type="ARBA" id="ARBA00006964"/>
    </source>
</evidence>
<evidence type="ECO:0000256" key="5">
    <source>
        <dbReference type="PIRSR" id="PIRSR602678-1"/>
    </source>
</evidence>
<dbReference type="EMBL" id="FOUU01000002">
    <property type="protein sequence ID" value="SFM66188.1"/>
    <property type="molecule type" value="Genomic_DNA"/>
</dbReference>
<dbReference type="FunFam" id="3.40.1390.30:FF:000001">
    <property type="entry name" value="GTP cyclohydrolase 1 type 2"/>
    <property type="match status" value="1"/>
</dbReference>
<proteinExistence type="inferred from homology"/>
<keyword evidence="4 5" id="KW-0479">Metal-binding</keyword>
<sequence length="273" mass="30023">MLTVGRLLEWIDGFAPFEYAEEWDRVGLQVGRPDATVKAILVSLDVTEKVVEEADQLGCNCIVSHHPLIFRPAEAIREDIYPTDLVCELVRRNIALIVAHTNLDCSSEGTNAVLAEKLSLSDVLPVKSEMRPGRDVDYWGVGVVGTIRPTELEELVAEVSGLFGGVPLLWAGDGKRTVSKVGICSGSGGAFVDDFVTFGADCLITGEVKYHDIQKAVHGGLGLIMVGHYRSEVVALERVVENLRKRAKLEKIDVKVHLSEKEVCPVKYYLPRR</sequence>
<feature type="binding site" evidence="5">
    <location>
        <position position="228"/>
    </location>
    <ligand>
        <name>a divalent metal cation</name>
        <dbReference type="ChEBI" id="CHEBI:60240"/>
        <label>1</label>
    </ligand>
</feature>
<evidence type="ECO:0000313" key="6">
    <source>
        <dbReference type="EMBL" id="SFM66188.1"/>
    </source>
</evidence>
<dbReference type="NCBIfam" id="TIGR00486">
    <property type="entry name" value="YbgI_SA1388"/>
    <property type="match status" value="1"/>
</dbReference>
<feature type="binding site" evidence="5">
    <location>
        <position position="66"/>
    </location>
    <ligand>
        <name>a divalent metal cation</name>
        <dbReference type="ChEBI" id="CHEBI:60240"/>
        <label>1</label>
    </ligand>
</feature>
<dbReference type="STRING" id="39841.SAMN05660836_01081"/>
<feature type="binding site" evidence="5">
    <location>
        <position position="232"/>
    </location>
    <ligand>
        <name>a divalent metal cation</name>
        <dbReference type="ChEBI" id="CHEBI:60240"/>
        <label>1</label>
    </ligand>
</feature>
<dbReference type="Pfam" id="PF01784">
    <property type="entry name" value="DUF34_NIF3"/>
    <property type="match status" value="1"/>
</dbReference>
<comment type="subunit">
    <text evidence="2">Homohexamer.</text>
</comment>
<keyword evidence="7" id="KW-1185">Reference proteome</keyword>
<dbReference type="Gene3D" id="3.40.1390.30">
    <property type="entry name" value="NIF3 (NGG1p interacting factor 3)-like"/>
    <property type="match status" value="2"/>
</dbReference>
<dbReference type="RefSeq" id="WP_093394045.1">
    <property type="nucleotide sequence ID" value="NZ_FOUU01000002.1"/>
</dbReference>
<evidence type="ECO:0000256" key="2">
    <source>
        <dbReference type="ARBA" id="ARBA00011643"/>
    </source>
</evidence>
<comment type="similarity">
    <text evidence="1">Belongs to the GTP cyclohydrolase I type 2/NIF3 family.</text>
</comment>
<evidence type="ECO:0000256" key="3">
    <source>
        <dbReference type="ARBA" id="ARBA00022112"/>
    </source>
</evidence>
<dbReference type="SUPFAM" id="SSF102705">
    <property type="entry name" value="NIF3 (NGG1p interacting factor 3)-like"/>
    <property type="match status" value="1"/>
</dbReference>
<accession>A0A1I4SNU6</accession>
<dbReference type="OrthoDB" id="9792792at2"/>
<dbReference type="InterPro" id="IPR036069">
    <property type="entry name" value="DUF34/NIF3_sf"/>
</dbReference>
<dbReference type="PANTHER" id="PTHR13799">
    <property type="entry name" value="NGG1 INTERACTING FACTOR 3"/>
    <property type="match status" value="1"/>
</dbReference>
<dbReference type="PANTHER" id="PTHR13799:SF14">
    <property type="entry name" value="GTP CYCLOHYDROLASE 1 TYPE 2 HOMOLOG"/>
    <property type="match status" value="1"/>
</dbReference>
<organism evidence="6 7">
    <name type="scientific">Thermodesulforhabdus norvegica</name>
    <dbReference type="NCBI Taxonomy" id="39841"/>
    <lineage>
        <taxon>Bacteria</taxon>
        <taxon>Pseudomonadati</taxon>
        <taxon>Thermodesulfobacteriota</taxon>
        <taxon>Syntrophobacteria</taxon>
        <taxon>Syntrophobacterales</taxon>
        <taxon>Thermodesulforhabdaceae</taxon>
        <taxon>Thermodesulforhabdus</taxon>
    </lineage>
</organism>
<gene>
    <name evidence="6" type="ORF">SAMN05660836_01081</name>
</gene>
<dbReference type="InterPro" id="IPR002678">
    <property type="entry name" value="DUF34/NIF3"/>
</dbReference>
<dbReference type="AlphaFoldDB" id="A0A1I4SNU6"/>
<dbReference type="Proteomes" id="UP000199611">
    <property type="component" value="Unassembled WGS sequence"/>
</dbReference>